<keyword evidence="2" id="KW-1185">Reference proteome</keyword>
<dbReference type="EMBL" id="JAHQIW010003149">
    <property type="protein sequence ID" value="KAJ1357477.1"/>
    <property type="molecule type" value="Genomic_DNA"/>
</dbReference>
<evidence type="ECO:0000313" key="1">
    <source>
        <dbReference type="EMBL" id="KAJ1357477.1"/>
    </source>
</evidence>
<comment type="caution">
    <text evidence="1">The sequence shown here is derived from an EMBL/GenBank/DDBJ whole genome shotgun (WGS) entry which is preliminary data.</text>
</comment>
<gene>
    <name evidence="1" type="ORF">KIN20_015637</name>
</gene>
<proteinExistence type="predicted"/>
<organism evidence="1 2">
    <name type="scientific">Parelaphostrongylus tenuis</name>
    <name type="common">Meningeal worm</name>
    <dbReference type="NCBI Taxonomy" id="148309"/>
    <lineage>
        <taxon>Eukaryota</taxon>
        <taxon>Metazoa</taxon>
        <taxon>Ecdysozoa</taxon>
        <taxon>Nematoda</taxon>
        <taxon>Chromadorea</taxon>
        <taxon>Rhabditida</taxon>
        <taxon>Rhabditina</taxon>
        <taxon>Rhabditomorpha</taxon>
        <taxon>Strongyloidea</taxon>
        <taxon>Metastrongylidae</taxon>
        <taxon>Parelaphostrongylus</taxon>
    </lineage>
</organism>
<dbReference type="Proteomes" id="UP001196413">
    <property type="component" value="Unassembled WGS sequence"/>
</dbReference>
<name>A0AAD5QP65_PARTN</name>
<protein>
    <submittedName>
        <fullName evidence="1">Uncharacterized protein</fullName>
    </submittedName>
</protein>
<reference evidence="1" key="1">
    <citation type="submission" date="2021-06" db="EMBL/GenBank/DDBJ databases">
        <title>Parelaphostrongylus tenuis whole genome reference sequence.</title>
        <authorList>
            <person name="Garwood T.J."/>
            <person name="Larsen P.A."/>
            <person name="Fountain-Jones N.M."/>
            <person name="Garbe J.R."/>
            <person name="Macchietto M.G."/>
            <person name="Kania S.A."/>
            <person name="Gerhold R.W."/>
            <person name="Richards J.E."/>
            <person name="Wolf T.M."/>
        </authorList>
    </citation>
    <scope>NUCLEOTIDE SEQUENCE</scope>
    <source>
        <strain evidence="1">MNPRO001-30</strain>
        <tissue evidence="1">Meninges</tissue>
    </source>
</reference>
<evidence type="ECO:0000313" key="2">
    <source>
        <dbReference type="Proteomes" id="UP001196413"/>
    </source>
</evidence>
<accession>A0AAD5QP65</accession>
<dbReference type="AlphaFoldDB" id="A0AAD5QP65"/>
<sequence length="95" mass="10096">MPQGQATTRNFTVSGFTLPVAMVFTGAPSAPTQFPGISSTSSAAKSFVSRLVMQTIEYDPFECKTVSVPDPSNEGSVFDFQHQLAGLHSAPELTI</sequence>